<gene>
    <name evidence="1" type="ORF">EVA_13172</name>
</gene>
<organism evidence="1">
    <name type="scientific">gut metagenome</name>
    <dbReference type="NCBI Taxonomy" id="749906"/>
    <lineage>
        <taxon>unclassified sequences</taxon>
        <taxon>metagenomes</taxon>
        <taxon>organismal metagenomes</taxon>
    </lineage>
</organism>
<evidence type="ECO:0000313" key="1">
    <source>
        <dbReference type="EMBL" id="EJW98722.1"/>
    </source>
</evidence>
<proteinExistence type="predicted"/>
<sequence length="44" mass="5262">MKASYCLRIHKCKIRLQPVSFKKIVIEFQKPIGIQNFSCRFSKF</sequence>
<protein>
    <submittedName>
        <fullName evidence="1">Uncharacterized protein</fullName>
    </submittedName>
</protein>
<accession>J9GAD9</accession>
<dbReference type="EMBL" id="AMCI01004135">
    <property type="protein sequence ID" value="EJW98722.1"/>
    <property type="molecule type" value="Genomic_DNA"/>
</dbReference>
<reference evidence="1" key="1">
    <citation type="journal article" date="2012" name="PLoS ONE">
        <title>Gene sets for utilization of primary and secondary nutrition supplies in the distal gut of endangered iberian lynx.</title>
        <authorList>
            <person name="Alcaide M."/>
            <person name="Messina E."/>
            <person name="Richter M."/>
            <person name="Bargiela R."/>
            <person name="Peplies J."/>
            <person name="Huws S.A."/>
            <person name="Newbold C.J."/>
            <person name="Golyshin P.N."/>
            <person name="Simon M.A."/>
            <person name="Lopez G."/>
            <person name="Yakimov M.M."/>
            <person name="Ferrer M."/>
        </authorList>
    </citation>
    <scope>NUCLEOTIDE SEQUENCE</scope>
</reference>
<comment type="caution">
    <text evidence="1">The sequence shown here is derived from an EMBL/GenBank/DDBJ whole genome shotgun (WGS) entry which is preliminary data.</text>
</comment>
<name>J9GAD9_9ZZZZ</name>
<dbReference type="AlphaFoldDB" id="J9GAD9"/>